<reference evidence="2 4" key="2">
    <citation type="submission" date="2015-04" db="EMBL/GenBank/DDBJ databases">
        <title>Genome sequence of Mycobacterium obuense UC1.</title>
        <authorList>
            <person name="Greninger A.L."/>
            <person name="Cunningham G."/>
            <person name="Chiu C.Y."/>
            <person name="Miller S."/>
        </authorList>
    </citation>
    <scope>NUCLEOTIDE SEQUENCE [LARGE SCALE GENOMIC DNA]</scope>
    <source>
        <strain evidence="2 4">UC1</strain>
    </source>
</reference>
<dbReference type="AlphaFoldDB" id="A0A0J6WA54"/>
<evidence type="ECO:0000313" key="2">
    <source>
        <dbReference type="EMBL" id="KKE99723.1"/>
    </source>
</evidence>
<name>A0A0J6WA54_9MYCO</name>
<dbReference type="EMBL" id="JYNU01000007">
    <property type="protein sequence ID" value="KMO79489.1"/>
    <property type="molecule type" value="Genomic_DNA"/>
</dbReference>
<protein>
    <submittedName>
        <fullName evidence="3">Uncharacterized protein</fullName>
    </submittedName>
</protein>
<reference evidence="3 5" key="1">
    <citation type="journal article" date="2015" name="Genome Biol. Evol.">
        <title>Characterization of Three Mycobacterium spp. with Potential Use in Bioremediation by Genome Sequencing and Comparative Genomics.</title>
        <authorList>
            <person name="Das S."/>
            <person name="Pettersson B.M."/>
            <person name="Behra P.R."/>
            <person name="Ramesh M."/>
            <person name="Dasgupta S."/>
            <person name="Bhattacharya A."/>
            <person name="Kirsebom L.A."/>
        </authorList>
    </citation>
    <scope>NUCLEOTIDE SEQUENCE [LARGE SCALE GENOMIC DNA]</scope>
    <source>
        <strain evidence="3 5">DSM 44075</strain>
    </source>
</reference>
<evidence type="ECO:0000313" key="4">
    <source>
        <dbReference type="Proteomes" id="UP000034150"/>
    </source>
</evidence>
<dbReference type="OrthoDB" id="4218022at2"/>
<dbReference type="RefSeq" id="WP_046365270.1">
    <property type="nucleotide sequence ID" value="NZ_CALTXN010000010.1"/>
</dbReference>
<evidence type="ECO:0000313" key="3">
    <source>
        <dbReference type="EMBL" id="KMO79489.1"/>
    </source>
</evidence>
<proteinExistence type="predicted"/>
<dbReference type="STRING" id="1807.MOBUDSM44075_01290"/>
<sequence precursor="true">MTFRKLLAALAIFGVLASGVGIASLVLVARSDEQQASAPRRTPPAPPPPSVPTVKEFLIGVTVTNQACQPNGPCVYTYTIEPKYVGLHPFPETPFSVEYEVTGGTAPQPGKFTVQGEKAEIFKDVQIEGPPGARLSVNVLRVVEEPPPPPPPPGAPPAPAPAAPQP</sequence>
<gene>
    <name evidence="3" type="ORF">MOBUDSM44075_01290</name>
    <name evidence="2" type="ORF">WN67_22450</name>
</gene>
<accession>A0A0J6WA54</accession>
<feature type="region of interest" description="Disordered" evidence="1">
    <location>
        <begin position="142"/>
        <end position="166"/>
    </location>
</feature>
<evidence type="ECO:0000256" key="1">
    <source>
        <dbReference type="SAM" id="MobiDB-lite"/>
    </source>
</evidence>
<dbReference type="EMBL" id="LAUZ02000022">
    <property type="protein sequence ID" value="KKE99723.1"/>
    <property type="molecule type" value="Genomic_DNA"/>
</dbReference>
<dbReference type="Proteomes" id="UP000036313">
    <property type="component" value="Unassembled WGS sequence"/>
</dbReference>
<comment type="caution">
    <text evidence="3">The sequence shown here is derived from an EMBL/GenBank/DDBJ whole genome shotgun (WGS) entry which is preliminary data.</text>
</comment>
<keyword evidence="4" id="KW-1185">Reference proteome</keyword>
<organism evidence="3 5">
    <name type="scientific">Mycolicibacterium obuense</name>
    <dbReference type="NCBI Taxonomy" id="1807"/>
    <lineage>
        <taxon>Bacteria</taxon>
        <taxon>Bacillati</taxon>
        <taxon>Actinomycetota</taxon>
        <taxon>Actinomycetes</taxon>
        <taxon>Mycobacteriales</taxon>
        <taxon>Mycobacteriaceae</taxon>
        <taxon>Mycolicibacterium</taxon>
    </lineage>
</organism>
<feature type="compositionally biased region" description="Pro residues" evidence="1">
    <location>
        <begin position="145"/>
        <end position="166"/>
    </location>
</feature>
<dbReference type="Proteomes" id="UP000034150">
    <property type="component" value="Unassembled WGS sequence"/>
</dbReference>
<dbReference type="PATRIC" id="fig|1807.13.peg.2376"/>
<evidence type="ECO:0000313" key="5">
    <source>
        <dbReference type="Proteomes" id="UP000036313"/>
    </source>
</evidence>